<accession>A0A9D1Q5C3</accession>
<reference evidence="1" key="2">
    <citation type="submission" date="2021-04" db="EMBL/GenBank/DDBJ databases">
        <authorList>
            <person name="Gilroy R."/>
        </authorList>
    </citation>
    <scope>NUCLEOTIDE SEQUENCE</scope>
    <source>
        <strain evidence="1">CHK160-9182</strain>
    </source>
</reference>
<evidence type="ECO:0000313" key="2">
    <source>
        <dbReference type="Proteomes" id="UP000823934"/>
    </source>
</evidence>
<comment type="caution">
    <text evidence="1">The sequence shown here is derived from an EMBL/GenBank/DDBJ whole genome shotgun (WGS) entry which is preliminary data.</text>
</comment>
<dbReference type="EMBL" id="DXHP01000078">
    <property type="protein sequence ID" value="HIW06399.1"/>
    <property type="molecule type" value="Genomic_DNA"/>
</dbReference>
<organism evidence="1 2">
    <name type="scientific">Candidatus Ignatzschineria merdigallinarum</name>
    <dbReference type="NCBI Taxonomy" id="2838621"/>
    <lineage>
        <taxon>Bacteria</taxon>
        <taxon>Pseudomonadati</taxon>
        <taxon>Pseudomonadota</taxon>
        <taxon>Gammaproteobacteria</taxon>
        <taxon>Cardiobacteriales</taxon>
        <taxon>Ignatzschineriaceae</taxon>
        <taxon>Ignatzschineria</taxon>
    </lineage>
</organism>
<reference evidence="1" key="1">
    <citation type="journal article" date="2021" name="PeerJ">
        <title>Extensive microbial diversity within the chicken gut microbiome revealed by metagenomics and culture.</title>
        <authorList>
            <person name="Gilroy R."/>
            <person name="Ravi A."/>
            <person name="Getino M."/>
            <person name="Pursley I."/>
            <person name="Horton D.L."/>
            <person name="Alikhan N.F."/>
            <person name="Baker D."/>
            <person name="Gharbi K."/>
            <person name="Hall N."/>
            <person name="Watson M."/>
            <person name="Adriaenssens E.M."/>
            <person name="Foster-Nyarko E."/>
            <person name="Jarju S."/>
            <person name="Secka A."/>
            <person name="Antonio M."/>
            <person name="Oren A."/>
            <person name="Chaudhuri R.R."/>
            <person name="La Ragione R."/>
            <person name="Hildebrand F."/>
            <person name="Pallen M.J."/>
        </authorList>
    </citation>
    <scope>NUCLEOTIDE SEQUENCE</scope>
    <source>
        <strain evidence="1">CHK160-9182</strain>
    </source>
</reference>
<sequence length="89" mass="10289">MGETYTEFCGRVAEFTTELPSLKNRSIIIGHGMWFAQFLWQSLKFGNHQPTQENMQQFGNFFLHLPIANLAQFNIVVTNNHIAICKHFS</sequence>
<gene>
    <name evidence="1" type="ORF">H9889_03615</name>
</gene>
<proteinExistence type="predicted"/>
<evidence type="ECO:0008006" key="3">
    <source>
        <dbReference type="Google" id="ProtNLM"/>
    </source>
</evidence>
<evidence type="ECO:0000313" key="1">
    <source>
        <dbReference type="EMBL" id="HIW06399.1"/>
    </source>
</evidence>
<dbReference type="Proteomes" id="UP000823934">
    <property type="component" value="Unassembled WGS sequence"/>
</dbReference>
<name>A0A9D1Q5C3_9GAMM</name>
<protein>
    <recommendedName>
        <fullName evidence="3">Phosphoglycerate mutase</fullName>
    </recommendedName>
</protein>
<dbReference type="AlphaFoldDB" id="A0A9D1Q5C3"/>